<feature type="region of interest" description="Disordered" evidence="7">
    <location>
        <begin position="3209"/>
        <end position="3233"/>
    </location>
</feature>
<feature type="region of interest" description="Disordered" evidence="7">
    <location>
        <begin position="6103"/>
        <end position="6130"/>
    </location>
</feature>
<dbReference type="PROSITE" id="PS51157">
    <property type="entry name" value="ZF_UBR"/>
    <property type="match status" value="1"/>
</dbReference>
<reference evidence="9 10" key="2">
    <citation type="submission" date="2018-11" db="EMBL/GenBank/DDBJ databases">
        <authorList>
            <consortium name="Pathogen Informatics"/>
        </authorList>
    </citation>
    <scope>NUCLEOTIDE SEQUENCE [LARGE SCALE GENOMIC DNA]</scope>
</reference>
<feature type="compositionally biased region" description="Acidic residues" evidence="7">
    <location>
        <begin position="3375"/>
        <end position="3388"/>
    </location>
</feature>
<evidence type="ECO:0000313" key="10">
    <source>
        <dbReference type="Proteomes" id="UP000282613"/>
    </source>
</evidence>
<feature type="compositionally biased region" description="Acidic residues" evidence="7">
    <location>
        <begin position="3209"/>
        <end position="3220"/>
    </location>
</feature>
<feature type="region of interest" description="Disordered" evidence="7">
    <location>
        <begin position="3602"/>
        <end position="3652"/>
    </location>
</feature>
<evidence type="ECO:0000256" key="2">
    <source>
        <dbReference type="ARBA" id="ARBA00022723"/>
    </source>
</evidence>
<sequence>MEGLENADSWTDVKLPPEVEGCLAFLCSRQALKGKTDSFYGLRVLLSEISIPQRLCESEFQKLLASSGGTDTSVTPTSTPSESSKKKVKKAQIAKELWDDVSSAVSELNGDHALRIPNTYSSIARAVFWKQRGNEVLLNCLQNLLKILQNFSKVDLKSIVKKVFLLCQILRGALSDPANPNCTLPSMPPMFVSSWIKSIFKTMLVIVQTLVPALFTRNVECIGTASVAADVFDNTVLLQEAFFSLFSTSDKRQVDCSELDAAHLLFNLCLICNYCLPAPNMSFNAPLRLLSPTPISFTKFTTFALESLRGELQNSSISTSSILINQLPWSREGEGGGPIETYVSANSPSEWARALSSVDAYERFVLEAHFRQSLVLSGPLDVFLLDLASAFFVAAKNVQSESTDENASLLLCAENAILTLCSLLQLRDMRNALTTASDKDAFIRSLVHLISLHPEPLGRCLTALFCVLAPTSLAPTALSRLHLLPPDPQLSLDPQPPVTFRLLATYLLDASCSQPSVIETYCTAAVSYPFTDLSPHMAQLISLLSAAFSSHASKKTLLSAIIDALIDPAGVELLRSLRLVVLLRYQLHYIFDPPRHLNAQVRPAILGTEKKVVWEFANLVGRGPSEGYFYDLLHGKSKNNSTTPSSVCPAPPQDGLAIMTLVARADYDRVFTSMLLLFDSWWQSTLLHAAYGAQLSWRLLEILPPSADFMEELSSVVNGAELKENSAHHRIIYLLVLFDRLRRLPTSISSSSFTSGNAEKEAKRSKHRIEAIANETFKAQSSRFTKSAKLAFSSVEGYEVFFSVLRSYKTHLPVLFTEALNQLRGLQSSLNDGIYLTESQLVFWRVIVHALRTLVSRIQAGGKLHTPGESEPPPPTVGSATATKRGSNEPLKICSTGTQSSDSVGAPAEAAGGTGQTSKKPGLNPELSYFLDSFLQLAVSMMGCLFQRLRTEVGFTCDGVVECLCPDRLVASDAENSFLLDKVITGRLVDALRRASSSPDEKERGAKAPGARLYTWNNLVRENSPQDWPISESDTLSQVIFNRLTNVPVESTSTPRSILVGCLLKETALFAEAIVRSPRGPVDVGLFHSVPKEEVKKVLTILSRLQLNPLVFSLGIDLANVLRFYAVHIKNKRTGMVLTRTTEDFVLDTLVSGAVNVTSNHLRSEIFAYLEAATGLPRVLRRFVGGGLPLFKGPHSNPVLVEYLRLFCLFLLRATNPQSNVELYTDAAKQALQIAVDDRVIVNAVASVLCNEGDTVSQQSQRYCIFVERMLRLIAAPWSGADETKELCLDDLICDIEQHAFESPIRGHYVISGMRCLLLAPWNHESILIHNRFARILARWAEMTQNRLTIEKCAETKKNLLLTLCATYDYFSLFLRAFTPSTPVDSDSLALPNPHYAANRNCAAVRGFKNPNLTKFFSFFTHPSGGDGDDGGGSHQMRLGSGWNSALDNTLLHALCGPAVGRNTVVPPLFSTLPFYQSASSPLERACEEVCTFASTQHHYIRQPWYGCNTCGIVTNHGSCHLCAKVCHHGHDLVYQNTSEFFCDCATEMGQVGKCHSVMRRVAGGGDGLLENLLPWTNVTCFQPSVYDKTCDLITKAAYRRSPASVEAATPLNPLSTTASVTNTSNTAPPIVSACSSSFTPVTTTTTTTTAAPALPPRNSEWITVESGSSDANIIHRIRRAGALRRRPGLVTSKSASREGGSGGAPTGAAPTTSQPPIDLVPSLSVIYSLGGEEGWRKKFNLWAMDAMAPRRRAVESFQLKFGHRPQPFIEAVVNRLRSQMPELDESERSYMVGIIRSQAVFRGARNLLRGELTPLLHSTIASFADVFKRAAEPENLHSSAIQHLISANRKSPHRVIVSSRLVTPVLLFDSDPTGTTNEIPQLLSPLPASPIPSQSITPITPLNLPPTVFSPRSPHIISGRQRKTATDFTSLHHWIADVFAPRRSHHLFDSSAAVLSSVLSGPPGIDGRTENSNTSDAIATIARVPSVSGWRHYLLIAMPLPSPSSASRSREEGLVSILQVDDLFATAAACQESVEGAVRVASEAARDTSSPTRLRSFVVRLSTLPRVSKINCGFEVTRLSVHPTNEAVFTANNQQMCSVFGLSTLGQVCGRLLINPLMESKEELVIKPIWLPGSSRFIALLTTKSVQIFDVFTNSPKLLYYFKPVEGNFVDATFIHAPRRHKVVTHGKDTTESTIDKYHFSDVILVVMATFGSMMLQRLLLTTRVSQGHFYLAESLDWESAGLCELAGMESDALSLDSLRNSSTGTMAEGGASVFYAPSLHLLLHSYNSGHTFATAVDFSDDGAVKVNHSFLLTGAKASSGSGSAPASSSLPQPKDPADNAAWSGPLHDWAEVLNHPGILTATATETTTTGSATYSLRRNVIIAIEPDTIWIQPLPLEMQMPLSKSTDEANAPASGVSSKSEGKVGGESSIPSLVAASLTRYWSGSQSHEPRLFTLQISRNSSVQVLVGPPESRTIDTAPDDASFSSCQAEKDTFAAKHNLLPTLPGQFWLQSALLYRETQSSFKAKAVNAPVLLEDLLLWDVSTNGMVSSFGKPDAATIRDFASYALSALPALRIILERSETGPQSSFCDFHDRDLMSIYNHDTLNQRLKRESMPVTFSGRSLNSAPQGANSKGVAFVIDIEVLRPVEEVIVGLRVELTDTCRPQFLSVYDRVVTLATDKKSSKKGQLMFIDLPLELSEILQVGSEENPSKELEPVRLYVGQSQNSDSLTSIDRILVYTVPRSLIDPSLLVSHDSIANQKRQATSMRELMLRLSDKEARVARYNTSLVKWFDRLMTSGFVTSIATPPAQGREGLCEFTTPAYDNVDDLGSCVVASVNDFIQAAVAYDQETAMFNLEEIQPFLASVLTKSLPEAFVHPHSTTTCIVTDLIRLHGLCGNEDSTASLISPRTILASLTSDFLSILTSSPPTSSRLSATTRCLAQFSRVWQLAHEYGGGISASVPNELTIQLFTALQERLSVSKEEAMPPNMLMQMNTLWVKLLQGLLKVAIFVLAESCGNNSYAPSSSVPVIGDVIVRLLTHNQSQIACNTRDLLCSILVCLFSGNRRIAKHFFYSPSFPSRLGPSLSSQPSNASPSSQKKGGDEGIRKGSADHADDDDDADTLGGGEGSGGSKNTTSTGNFRLRRIRCPRFVPKRQGSLGSTPFISSSVNNSENIAGGGEVDDSNMEEIGRTLNEMLQFIASATNILDNDADDDDEEEEGNQGGAGGTDESLRNRWDGALSRYQSLREAVDELRRSFGSRRRGRPSATVVFDANDPIRFMDELSEFEEDTQHHRGEADNSQEGSEAELAHKYGLFDDGDGAGGKRANENEGNGESAGGEEEEEEEASTDEDNDEDDGDDNDDGGGGEGKSGNSEGEIEPTQDADDGDSDMARDIFHYMLGLLSTQPADSEAAGNPSQETAGAPESSITSRPHIGSRDNEGGGGSSSSGNDTLSHESGLFDTAFLENIDEDVILNLALQRSIRDQGGPGTAALLEEQVAQFRVSPQNMDESPLATMATTTNASNSTDAVATPVAKSTVWTQVLSPNRSDNEVGRKTSKESAGSELFEDLLADLFNDMDATPTPLPSTPSSSCASWSFSSRIDFSDNNADDDRSDKDDDSSDGEDGDGHDDGNSTPPSSPPPDPPSSTWSSLPRDRQSLTAARACIALTRHLVTVWVRVTDVGDEAETAAEAGDGQRLMPLMQTTFTLCRLLEAIAQCSELPESEEDLKETANAARTTLADLVTALTTSLLRFHHHLQQPETAPNSLLKPTPRSERLLLVTSLLARVLCVSSTLSAADTGKNHEDGGSGSEEVMTTSSTARLVGKMVLSGLADPDSGESFFAKCMDACLSVVEGLSAKWEKRHNWPLDENMSSSALATTTPGRRGYYTTGTFNLPHLTAGLLQCARGVNFSSLTNGFGAGLTNCAPILDAQASLVHLHAPLQVDFDLQLTEAAVRLAISLFTCVRSGEPKRESDSEHEELKKRWCAVVYNLLQSLTSESSSFTDPVSASAASSPPKMGSNVPIIGRLVGLMRSLLVLLVGQKHYRQLKDIHLLSQALIRMRGVYEMSLEQEDNADTASPSSFYLLPLSYPSECLMPIATLTPRSLLHQLNCINTCLDVALSDRSSWQRLCLRKSDDLVFMLEASLRVRDILALGLLTLVLVAILPDADQAKLGMATFGGVPSSPSAKTAGSATSGCPATTSYANKIVVMLGRLLLAPDGEGGIKDPSAFLLDFIRGNICCRADQQIRCTASLIITALVWHSEDDSLPTLLLQYLPKLWSELPSFALYGDELVLLSFFLFKRQPVWSGTSAFCKQLMELLLSQLNAVAEHPLRDIYKNILRGHSVSGFASSAARHTGDPPFAGLHLPPNFITAAIPAYLPGIVPSNPIGCPFDSEPCLLCNHSVLSSLPYVSFQWNSSTPSRRRGNTSTTSSGGGGAQGSTSGNAPAFTTIYPMPTYSTDSRLTNTSHVVTYAQAASSAATPNAPAGTATPVQPTSIPKAAPPVIELEPPTWVSPNVHIFSLLDTWEIACIGVRFMSPSPGLRHVRTLNIFTSDAFECPPSRLMQARHLWRRLVQVDIPITKYNVLVYLAAETDFVLPTTQDPQPDPSCTVEVRLSEGLPLTANTLIFHYAAFHGSDDGSDGGDGDTEGGGERRSRRRHCCRCNVTILQGSTCQNCKQNGNQCSRCLFINLSDEEVFLCTKCGSSNYNFMTFSMLARPNFFHVSRLRDEEDRRVALSRIVGLTEELNTQLAALGLTRKHLLESITVGHPPLLHSAETLVPLFWPRDQILKSASEAERVQQAAFPLVCRLWALRQAVSIYDGRCAANSMEIAGDGTAIATVVSSSGGDDRCLRCVETAICLIINMANTFTPSVFSLEARKQCISRGLPLAHSLSPVTQMRLIGFLNHITSNSTVLINHLGDNIVEPLLALSEREKEIFEFERSSYFNVISLGRSVKSIIAITPPCGMDADYCCQEARLRTIFRLLIGLTRVQREKLRNGETGAVAPSVAVAQFILAVCVQFLCDLFVLPDNIKNWWWDRGVANFRPPKVNFEAWMRGDKAASFLTWREHYKLAVEMAKIEERVRKHITSTAPRELALSARFALHWRRRTAQAKLPPLSGHYVPTANPGGWLAPLLFHSFASRQYMSHQDSGLNLLTKLCLDTASTSSNRSAECLCYLASQCVPHLDHLVRANRGSGLTDESLHVNPLVMLMWDLTSGSTMKGTGVMHRTQRSCSVFVPQSNTATSASTTTLTTVAESMTPLPMRPLLLYRGKLLALIEAFLLAHTDHVETLLQRTLTTLSAIEGASDGNRPSLPPLRNWTDCLPPQLAPISGSSAAPGANPGYTLMHVADLLAILQPLNDLALEHQDRLYSYILHAIVSLQPLVYQRTACTVKAELLFKQLLQQLMRNASSRAPDLIRITMDYLVKCPVETDDQSSAVFLLKRICACACPLPTDVAPFPVRISVWRDQEEYLFVRRVREVVMSNTRGFGPTISDVINYICVENNLTTDMRLEVVCENAILMPQLLLEDVYKYLWLQNPNNANKAMELIYRIPGLEADNLPYVSRLPHPAIPEEQYSRLAMLAEYPQGLAIILNRLDVVKDALKCRDLLHVSVHLLEYCLKVPQCQACLVDPHYRASREYFTQTFFLFSAIPILLDALHACLQVMHQSTSDFHDQVTSHLVGVLTTLLHSATTTASDADSLGLSRLLACLALHPDLEVVQSGVAQLPGLLAFGAEPRMTAIVDFLRQHVVEPLLMSPQESEDKAKSSTNTDLLQCCCALVTAIPFKTVHGRRLRARLVSDLALLELCVAYLWGMIPAEVLDQSEDGTLDTKSPALSVFLSDDTLPFVLQLLRGCVWAVSDPEEDPPTPPFPDAPEGHTTRQLLAFLHKLEDSKSVGRVGLLSEDLLNEWVDAGSSGGSATPASGADLTTIPGVAATVRELRALSEQRHRRNARECREKYLLSLNMKVNEKGQVAMTTASKLAEMAAQVVEETGLQCAICHEGPRSSPREELGIYVFIRRCKLEESLADVGSASTASVASTQAAASAADTNPDSEGYTTVSSFVVVHFECHSKAVQASNQSEWSVATRHNRDARCNCLLPVLMNEVAPDVASKDDKKDEKVETGGGGGEEKSNESMDDLYAKRVSTYAISVTMLVSLPVSTRLALHDIKLLLLRFAHRRSFHGETGGGAAESNLNLVPHLMQLAFFQMKKEQTLESQRANLIRMLEKPESHWSSACWDLTGPLYSAVLALHLLSREEWDQHRIALLRHLMALAHARATGGADATNHPAFTVYKPYLLFFGLIQAFYEYFFKVRVCLLVTHLFTFSRVLGISPHPPLQSVKAPAEQEARGCWWPEAVSRYIRSSDEQLLAATPELLSFFEDDLSPIESVEEFLDVVGGLLRFLSFRPALFLHSFEALPCGMLGEVDAEELIQLATGGSR</sequence>
<evidence type="ECO:0000313" key="11">
    <source>
        <dbReference type="WBParaSite" id="TASK_0000677001-mRNA-1"/>
    </source>
</evidence>
<feature type="domain" description="UBR-type" evidence="8">
    <location>
        <begin position="1489"/>
        <end position="1560"/>
    </location>
</feature>
<name>A0A158R971_TAEAS</name>
<feature type="region of interest" description="Disordered" evidence="7">
    <location>
        <begin position="3285"/>
        <end position="3455"/>
    </location>
</feature>
<feature type="compositionally biased region" description="Low complexity" evidence="7">
    <location>
        <begin position="4413"/>
        <end position="4428"/>
    </location>
</feature>
<evidence type="ECO:0000256" key="6">
    <source>
        <dbReference type="PROSITE-ProRule" id="PRU01388"/>
    </source>
</evidence>
<feature type="region of interest" description="Disordered" evidence="7">
    <location>
        <begin position="863"/>
        <end position="919"/>
    </location>
</feature>
<feature type="compositionally biased region" description="Basic and acidic residues" evidence="7">
    <location>
        <begin position="3100"/>
        <end position="3113"/>
    </location>
</feature>
<dbReference type="OrthoDB" id="30336at2759"/>
<protein>
    <submittedName>
        <fullName evidence="11">UBR-type domain-containing protein</fullName>
    </submittedName>
</protein>
<feature type="region of interest" description="Disordered" evidence="7">
    <location>
        <begin position="2320"/>
        <end position="2345"/>
    </location>
</feature>
<feature type="region of interest" description="Disordered" evidence="7">
    <location>
        <begin position="66"/>
        <end position="86"/>
    </location>
</feature>
<evidence type="ECO:0000256" key="4">
    <source>
        <dbReference type="ARBA" id="ARBA00022833"/>
    </source>
</evidence>
<dbReference type="CDD" id="cd19674">
    <property type="entry name" value="UBR-box_UBR4_like"/>
    <property type="match status" value="1"/>
</dbReference>
<feature type="compositionally biased region" description="Low complexity" evidence="7">
    <location>
        <begin position="2320"/>
        <end position="2331"/>
    </location>
</feature>
<organism evidence="11">
    <name type="scientific">Taenia asiatica</name>
    <name type="common">Asian tapeworm</name>
    <dbReference type="NCBI Taxonomy" id="60517"/>
    <lineage>
        <taxon>Eukaryota</taxon>
        <taxon>Metazoa</taxon>
        <taxon>Spiralia</taxon>
        <taxon>Lophotrochozoa</taxon>
        <taxon>Platyhelminthes</taxon>
        <taxon>Cestoda</taxon>
        <taxon>Eucestoda</taxon>
        <taxon>Cyclophyllidea</taxon>
        <taxon>Taeniidae</taxon>
        <taxon>Taenia</taxon>
    </lineage>
</organism>
<evidence type="ECO:0000313" key="9">
    <source>
        <dbReference type="EMBL" id="VDK37308.1"/>
    </source>
</evidence>
<feature type="compositionally biased region" description="Low complexity" evidence="7">
    <location>
        <begin position="66"/>
        <end position="82"/>
    </location>
</feature>
<feature type="region of interest" description="UBR4 E3 catalytic module" evidence="6">
    <location>
        <begin position="5837"/>
        <end position="6411"/>
    </location>
</feature>
<keyword evidence="3 6" id="KW-0863">Zinc-finger</keyword>
<dbReference type="SMART" id="SM00396">
    <property type="entry name" value="ZnF_UBR1"/>
    <property type="match status" value="1"/>
</dbReference>
<gene>
    <name evidence="9" type="ORF">TASK_LOCUS6771</name>
</gene>
<evidence type="ECO:0000256" key="1">
    <source>
        <dbReference type="ARBA" id="ARBA00009970"/>
    </source>
</evidence>
<dbReference type="Pfam" id="PF13764">
    <property type="entry name" value="E3_UbLigase_R4"/>
    <property type="match status" value="2"/>
</dbReference>
<keyword evidence="4" id="KW-0862">Zinc</keyword>
<evidence type="ECO:0000256" key="7">
    <source>
        <dbReference type="SAM" id="MobiDB-lite"/>
    </source>
</evidence>
<feature type="zinc finger region" description="UBR-type" evidence="5">
    <location>
        <begin position="1489"/>
        <end position="1560"/>
    </location>
</feature>
<feature type="region of interest" description="Disordered" evidence="7">
    <location>
        <begin position="4413"/>
        <end position="4443"/>
    </location>
</feature>
<feature type="region of interest" description="Disordered" evidence="7">
    <location>
        <begin position="1686"/>
        <end position="1717"/>
    </location>
</feature>
<feature type="compositionally biased region" description="Basic and acidic residues" evidence="7">
    <location>
        <begin position="6105"/>
        <end position="6128"/>
    </location>
</feature>
<evidence type="ECO:0000256" key="3">
    <source>
        <dbReference type="ARBA" id="ARBA00022771"/>
    </source>
</evidence>
<dbReference type="InterPro" id="IPR025704">
    <property type="entry name" value="E3_Ub_ligase_UBR4_C"/>
</dbReference>
<dbReference type="Proteomes" id="UP000282613">
    <property type="component" value="Unassembled WGS sequence"/>
</dbReference>
<evidence type="ECO:0000256" key="5">
    <source>
        <dbReference type="PROSITE-ProRule" id="PRU00508"/>
    </source>
</evidence>
<dbReference type="GO" id="GO:0008270">
    <property type="term" value="F:zinc ion binding"/>
    <property type="evidence" value="ECO:0007669"/>
    <property type="project" value="UniProtKB-KW"/>
</dbReference>
<feature type="compositionally biased region" description="Acidic residues" evidence="7">
    <location>
        <begin position="3337"/>
        <end position="3364"/>
    </location>
</feature>
<feature type="region of interest" description="Disordered" evidence="7">
    <location>
        <begin position="3081"/>
        <end position="3139"/>
    </location>
</feature>
<feature type="compositionally biased region" description="Polar residues" evidence="7">
    <location>
        <begin position="3414"/>
        <end position="3429"/>
    </location>
</feature>
<keyword evidence="10" id="KW-1185">Reference proteome</keyword>
<proteinExistence type="inferred from homology"/>
<dbReference type="EMBL" id="UYRS01018535">
    <property type="protein sequence ID" value="VDK37308.1"/>
    <property type="molecule type" value="Genomic_DNA"/>
</dbReference>
<dbReference type="InterPro" id="IPR045189">
    <property type="entry name" value="UBR4-like"/>
</dbReference>
<reference evidence="11" key="1">
    <citation type="submission" date="2016-04" db="UniProtKB">
        <authorList>
            <consortium name="WormBaseParasite"/>
        </authorList>
    </citation>
    <scope>IDENTIFICATION</scope>
</reference>
<feature type="compositionally biased region" description="Low complexity" evidence="7">
    <location>
        <begin position="3084"/>
        <end position="3097"/>
    </location>
</feature>
<dbReference type="STRING" id="60517.A0A158R971"/>
<keyword evidence="2" id="KW-0479">Metal-binding</keyword>
<accession>A0A158R971</accession>
<dbReference type="WBParaSite" id="TASK_0000677001-mRNA-1">
    <property type="protein sequence ID" value="TASK_0000677001-mRNA-1"/>
    <property type="gene ID" value="TASK_0000677001"/>
</dbReference>
<comment type="similarity">
    <text evidence="1 6">Belongs to the UBR4 family.</text>
</comment>
<feature type="compositionally biased region" description="Basic and acidic residues" evidence="7">
    <location>
        <begin position="3547"/>
        <end position="3557"/>
    </location>
</feature>
<dbReference type="InterPro" id="IPR003126">
    <property type="entry name" value="Znf_UBR"/>
</dbReference>
<dbReference type="PROSITE" id="PS52043">
    <property type="entry name" value="UBR4_E3"/>
    <property type="match status" value="1"/>
</dbReference>
<feature type="region of interest" description="Disordered" evidence="7">
    <location>
        <begin position="3541"/>
        <end position="3562"/>
    </location>
</feature>
<dbReference type="PANTHER" id="PTHR21725:SF1">
    <property type="entry name" value="E3 UBIQUITIN-PROTEIN LIGASE UBR4"/>
    <property type="match status" value="1"/>
</dbReference>
<evidence type="ECO:0000259" key="8">
    <source>
        <dbReference type="PROSITE" id="PS51157"/>
    </source>
</evidence>
<dbReference type="PANTHER" id="PTHR21725">
    <property type="entry name" value="E3 UBIQUITIN-PROTEIN LIGASE UBR4"/>
    <property type="match status" value="1"/>
</dbReference>
<feature type="compositionally biased region" description="Acidic residues" evidence="7">
    <location>
        <begin position="3615"/>
        <end position="3626"/>
    </location>
</feature>
<feature type="region of interest" description="Disordered" evidence="7">
    <location>
        <begin position="2406"/>
        <end position="2428"/>
    </location>
</feature>